<sequence>MKLQIRGSKIKNLLISIESIMIKDTNLSTRSIFYDDVDVQWQSSQSKEFNITLQGLFHIYKEEKSHYKLLEVSFSKPYIIKQSRKQGSKILDITNAIIEKVNNNIVGEGLLVQKNNLKFYMYGQVEKWLNQMQELCIQVNFHEDYFLYRLISNSQQSNVYIAEDRNTKIDYAIKVFEKNKFEQEIGPKALKQEIEILRLIKNEHFTQLLKIYEGNQAVYLVFEQQKGGDLQRFLNENENILTEKTAFQAIKQLLQGISLMHNLNYMHRDLKPENILLKNKDSLEELIISDLGLAEKVNNEQKPLFTLCGTPGYVAPEVLKKQPYDHKVDIYGIGIILYTLLTGNNPFQSIIQDETLELNMIGHINIDKVNCSELGKDLLKQLLQVSPNRRPTAQQALRHQYFRDQSPDKILPKQSIIISKSKIHSLHSEQISPLTPNLNFDKFKAPQIQPQYLRQATPKLDIHQKNTINLMKKFRRPS</sequence>
<evidence type="ECO:0000313" key="2">
    <source>
        <dbReference type="EMBL" id="CAD8095271.1"/>
    </source>
</evidence>
<dbReference type="PROSITE" id="PS50011">
    <property type="entry name" value="PROTEIN_KINASE_DOM"/>
    <property type="match status" value="1"/>
</dbReference>
<dbReference type="InterPro" id="IPR000719">
    <property type="entry name" value="Prot_kinase_dom"/>
</dbReference>
<dbReference type="PROSITE" id="PS00108">
    <property type="entry name" value="PROTEIN_KINASE_ST"/>
    <property type="match status" value="1"/>
</dbReference>
<dbReference type="AlphaFoldDB" id="A0A8S1NY06"/>
<reference evidence="2" key="1">
    <citation type="submission" date="2021-01" db="EMBL/GenBank/DDBJ databases">
        <authorList>
            <consortium name="Genoscope - CEA"/>
            <person name="William W."/>
        </authorList>
    </citation>
    <scope>NUCLEOTIDE SEQUENCE</scope>
</reference>
<keyword evidence="3" id="KW-1185">Reference proteome</keyword>
<feature type="domain" description="Protein kinase" evidence="1">
    <location>
        <begin position="145"/>
        <end position="402"/>
    </location>
</feature>
<gene>
    <name evidence="2" type="ORF">PPRIM_AZ9-3.1.T0980089</name>
</gene>
<dbReference type="Pfam" id="PF00069">
    <property type="entry name" value="Pkinase"/>
    <property type="match status" value="1"/>
</dbReference>
<name>A0A8S1NY06_PARPR</name>
<dbReference type="FunFam" id="1.10.510.10:FF:000945">
    <property type="entry name" value="Uncharacterized protein"/>
    <property type="match status" value="1"/>
</dbReference>
<protein>
    <recommendedName>
        <fullName evidence="1">Protein kinase domain-containing protein</fullName>
    </recommendedName>
</protein>
<evidence type="ECO:0000259" key="1">
    <source>
        <dbReference type="PROSITE" id="PS50011"/>
    </source>
</evidence>
<dbReference type="GO" id="GO:0005524">
    <property type="term" value="F:ATP binding"/>
    <property type="evidence" value="ECO:0007669"/>
    <property type="project" value="InterPro"/>
</dbReference>
<proteinExistence type="predicted"/>
<dbReference type="EMBL" id="CAJJDM010000101">
    <property type="protein sequence ID" value="CAD8095271.1"/>
    <property type="molecule type" value="Genomic_DNA"/>
</dbReference>
<dbReference type="Proteomes" id="UP000688137">
    <property type="component" value="Unassembled WGS sequence"/>
</dbReference>
<dbReference type="GO" id="GO:0004672">
    <property type="term" value="F:protein kinase activity"/>
    <property type="evidence" value="ECO:0007669"/>
    <property type="project" value="InterPro"/>
</dbReference>
<dbReference type="SMART" id="SM00220">
    <property type="entry name" value="S_TKc"/>
    <property type="match status" value="1"/>
</dbReference>
<dbReference type="OMA" id="CIQVNFH"/>
<comment type="caution">
    <text evidence="2">The sequence shown here is derived from an EMBL/GenBank/DDBJ whole genome shotgun (WGS) entry which is preliminary data.</text>
</comment>
<evidence type="ECO:0000313" key="3">
    <source>
        <dbReference type="Proteomes" id="UP000688137"/>
    </source>
</evidence>
<accession>A0A8S1NY06</accession>
<organism evidence="2 3">
    <name type="scientific">Paramecium primaurelia</name>
    <dbReference type="NCBI Taxonomy" id="5886"/>
    <lineage>
        <taxon>Eukaryota</taxon>
        <taxon>Sar</taxon>
        <taxon>Alveolata</taxon>
        <taxon>Ciliophora</taxon>
        <taxon>Intramacronucleata</taxon>
        <taxon>Oligohymenophorea</taxon>
        <taxon>Peniculida</taxon>
        <taxon>Parameciidae</taxon>
        <taxon>Paramecium</taxon>
    </lineage>
</organism>
<dbReference type="InterPro" id="IPR008271">
    <property type="entry name" value="Ser/Thr_kinase_AS"/>
</dbReference>
<dbReference type="PANTHER" id="PTHR24347">
    <property type="entry name" value="SERINE/THREONINE-PROTEIN KINASE"/>
    <property type="match status" value="1"/>
</dbReference>